<name>A0A4Y8LEN7_9BACL</name>
<organism evidence="3 4">
    <name type="scientific">Jeotgalibacillus salarius</name>
    <dbReference type="NCBI Taxonomy" id="546023"/>
    <lineage>
        <taxon>Bacteria</taxon>
        <taxon>Bacillati</taxon>
        <taxon>Bacillota</taxon>
        <taxon>Bacilli</taxon>
        <taxon>Bacillales</taxon>
        <taxon>Caryophanaceae</taxon>
        <taxon>Jeotgalibacillus</taxon>
    </lineage>
</organism>
<protein>
    <submittedName>
        <fullName evidence="3">STAS domain-containing protein</fullName>
    </submittedName>
</protein>
<reference evidence="3 4" key="1">
    <citation type="submission" date="2019-03" db="EMBL/GenBank/DDBJ databases">
        <authorList>
            <person name="Yang Y."/>
        </authorList>
    </citation>
    <scope>NUCLEOTIDE SEQUENCE [LARGE SCALE GENOMIC DNA]</scope>
    <source>
        <strain evidence="3 4">ASL-1</strain>
    </source>
</reference>
<gene>
    <name evidence="3" type="ORF">E2626_14520</name>
</gene>
<dbReference type="PROSITE" id="PS50801">
    <property type="entry name" value="STAS"/>
    <property type="match status" value="1"/>
</dbReference>
<dbReference type="Gene3D" id="3.30.750.24">
    <property type="entry name" value="STAS domain"/>
    <property type="match status" value="1"/>
</dbReference>
<dbReference type="InterPro" id="IPR036513">
    <property type="entry name" value="STAS_dom_sf"/>
</dbReference>
<sequence>MPRDHELHIYLCDKAETLTEEWYESLDKSRDGVYGSTNPEAIQRIKDQNNAFHMRFCQIFKPDHEHYIESFQDWIESIAVDEAHQSTPLEDIIQEFFRTQKQYLKLIENFVLQSSEEVSYQQMMAWSNKVIESINQIILEFTLQHSKAAERRLRAHQEMIIEMSAPVISLTKEIGFLPLVGEITTHRAQVVFGETLTQSAQKQLNKLFIDLSGVPIIDTMVAQQIFQLISGLRIIGVQTALSGISPQIAQTAVQLGVNFNDTEIFGTLAQAMQAEKFSGQ</sequence>
<dbReference type="PANTHER" id="PTHR33745:SF3">
    <property type="entry name" value="RSBT CO-ANTAGONIST PROTEIN RSBRC"/>
    <property type="match status" value="1"/>
</dbReference>
<dbReference type="SUPFAM" id="SSF52091">
    <property type="entry name" value="SpoIIaa-like"/>
    <property type="match status" value="1"/>
</dbReference>
<proteinExistence type="predicted"/>
<dbReference type="PANTHER" id="PTHR33745">
    <property type="entry name" value="RSBT ANTAGONIST PROTEIN RSBS-RELATED"/>
    <property type="match status" value="1"/>
</dbReference>
<comment type="caution">
    <text evidence="3">The sequence shown here is derived from an EMBL/GenBank/DDBJ whole genome shotgun (WGS) entry which is preliminary data.</text>
</comment>
<dbReference type="RefSeq" id="WP_134382512.1">
    <property type="nucleotide sequence ID" value="NZ_SORX01000010.1"/>
</dbReference>
<dbReference type="CDD" id="cd07041">
    <property type="entry name" value="STAS_RsbR_RsbS_like"/>
    <property type="match status" value="1"/>
</dbReference>
<feature type="domain" description="STAS" evidence="2">
    <location>
        <begin position="164"/>
        <end position="275"/>
    </location>
</feature>
<accession>A0A4Y8LEN7</accession>
<dbReference type="OrthoDB" id="9800154at2"/>
<evidence type="ECO:0000313" key="3">
    <source>
        <dbReference type="EMBL" id="TFD99470.1"/>
    </source>
</evidence>
<dbReference type="AlphaFoldDB" id="A0A4Y8LEN7"/>
<evidence type="ECO:0000259" key="2">
    <source>
        <dbReference type="PROSITE" id="PS50801"/>
    </source>
</evidence>
<evidence type="ECO:0000313" key="4">
    <source>
        <dbReference type="Proteomes" id="UP000297776"/>
    </source>
</evidence>
<keyword evidence="1" id="KW-0597">Phosphoprotein</keyword>
<dbReference type="InterPro" id="IPR051932">
    <property type="entry name" value="Bact_StressResp_Reg"/>
</dbReference>
<evidence type="ECO:0000256" key="1">
    <source>
        <dbReference type="ARBA" id="ARBA00022553"/>
    </source>
</evidence>
<dbReference type="Pfam" id="PF01740">
    <property type="entry name" value="STAS"/>
    <property type="match status" value="1"/>
</dbReference>
<keyword evidence="4" id="KW-1185">Reference proteome</keyword>
<dbReference type="EMBL" id="SORX01000010">
    <property type="protein sequence ID" value="TFD99470.1"/>
    <property type="molecule type" value="Genomic_DNA"/>
</dbReference>
<dbReference type="InterPro" id="IPR002645">
    <property type="entry name" value="STAS_dom"/>
</dbReference>
<dbReference type="Proteomes" id="UP000297776">
    <property type="component" value="Unassembled WGS sequence"/>
</dbReference>